<dbReference type="EMBL" id="CP058316">
    <property type="protein sequence ID" value="QLD10446.1"/>
    <property type="molecule type" value="Genomic_DNA"/>
</dbReference>
<proteinExistence type="predicted"/>
<feature type="transmembrane region" description="Helical" evidence="1">
    <location>
        <begin position="92"/>
        <end position="111"/>
    </location>
</feature>
<dbReference type="RefSeq" id="WP_178009552.1">
    <property type="nucleotide sequence ID" value="NZ_CP058316.1"/>
</dbReference>
<accession>A0A7D5EV52</accession>
<evidence type="ECO:0000313" key="2">
    <source>
        <dbReference type="EMBL" id="QLD10446.1"/>
    </source>
</evidence>
<keyword evidence="1" id="KW-0472">Membrane</keyword>
<reference evidence="2 3" key="1">
    <citation type="submission" date="2020-06" db="EMBL/GenBank/DDBJ databases">
        <authorList>
            <person name="Jo H."/>
        </authorList>
    </citation>
    <scope>NUCLEOTIDE SEQUENCE [LARGE SCALE GENOMIC DNA]</scope>
    <source>
        <strain evidence="2 3">I46</strain>
    </source>
</reference>
<evidence type="ECO:0000256" key="1">
    <source>
        <dbReference type="SAM" id="Phobius"/>
    </source>
</evidence>
<protein>
    <submittedName>
        <fullName evidence="2">Uncharacterized protein</fullName>
    </submittedName>
</protein>
<dbReference type="Pfam" id="PF20315">
    <property type="entry name" value="DUF6611"/>
    <property type="match status" value="1"/>
</dbReference>
<name>A0A7D5EV52_9MICO</name>
<evidence type="ECO:0000313" key="3">
    <source>
        <dbReference type="Proteomes" id="UP000509638"/>
    </source>
</evidence>
<dbReference type="AlphaFoldDB" id="A0A7D5EV52"/>
<sequence length="188" mass="21451">MVDYFDSRTPQNNPRSLLGLSRQWGRLDYSALSSQYFGRGVIRLIVFRPGLTASERRWANLWCALVHRELWTLYVLPVGLLSLWALSPLPMWVRILIAGVAAIALMAALWWKTRKALADVRDVQIRVEARSGGSPRINGDIPLLEDATTRLLALDADRLTPVQYETRWGEIYDWLGSFRAPKSTEAQR</sequence>
<dbReference type="InterPro" id="IPR046719">
    <property type="entry name" value="DUF6611"/>
</dbReference>
<dbReference type="Proteomes" id="UP000509638">
    <property type="component" value="Chromosome"/>
</dbReference>
<keyword evidence="1" id="KW-0812">Transmembrane</keyword>
<keyword evidence="1" id="KW-1133">Transmembrane helix</keyword>
<organism evidence="2 3">
    <name type="scientific">Microbacterium oleivorans</name>
    <dbReference type="NCBI Taxonomy" id="273677"/>
    <lineage>
        <taxon>Bacteria</taxon>
        <taxon>Bacillati</taxon>
        <taxon>Actinomycetota</taxon>
        <taxon>Actinomycetes</taxon>
        <taxon>Micrococcales</taxon>
        <taxon>Microbacteriaceae</taxon>
        <taxon>Microbacterium</taxon>
    </lineage>
</organism>
<feature type="transmembrane region" description="Helical" evidence="1">
    <location>
        <begin position="70"/>
        <end position="86"/>
    </location>
</feature>
<gene>
    <name evidence="2" type="ORF">HW566_00775</name>
</gene>